<dbReference type="Proteomes" id="UP000465241">
    <property type="component" value="Unassembled WGS sequence"/>
</dbReference>
<sequence length="250" mass="27555">MPQPITVLVHGVPETAAIWNTLTPLLEPARVIRLSPPGFGAPIPTGFSATAEEYRLWLISELEKFDQPVNIVGHDFGGIHTLNAVVSRPDLVRSWVSDVIGIFDPDYQWHDLAQTWQTPGAGEDAITEMMNVPHRDRTANLIGRGLATQVAPEVAEGMNTTMGECILQLYRDTAQPAMANLGKDLEKAAARPGLSIFATDDHWVGTDHQRHRTAQRAGAQTAMLEGLGHWWFTEHPDTAATVLNNFWRAL</sequence>
<evidence type="ECO:0000259" key="1">
    <source>
        <dbReference type="Pfam" id="PF12697"/>
    </source>
</evidence>
<organism evidence="2 3">
    <name type="scientific">Mycolicibacterium murale</name>
    <dbReference type="NCBI Taxonomy" id="182220"/>
    <lineage>
        <taxon>Bacteria</taxon>
        <taxon>Bacillati</taxon>
        <taxon>Actinomycetota</taxon>
        <taxon>Actinomycetes</taxon>
        <taxon>Mycobacteriales</taxon>
        <taxon>Mycobacteriaceae</taxon>
        <taxon>Mycolicibacterium</taxon>
    </lineage>
</organism>
<protein>
    <submittedName>
        <fullName evidence="2">Alpha/beta hydrolase</fullName>
    </submittedName>
</protein>
<dbReference type="RefSeq" id="WP_193488120.1">
    <property type="nucleotide sequence ID" value="NZ_BAAAMC010000028.1"/>
</dbReference>
<dbReference type="GO" id="GO:0016787">
    <property type="term" value="F:hydrolase activity"/>
    <property type="evidence" value="ECO:0007669"/>
    <property type="project" value="UniProtKB-KW"/>
</dbReference>
<evidence type="ECO:0000313" key="2">
    <source>
        <dbReference type="EMBL" id="GFG56529.1"/>
    </source>
</evidence>
<dbReference type="SUPFAM" id="SSF53474">
    <property type="entry name" value="alpha/beta-Hydrolases"/>
    <property type="match status" value="1"/>
</dbReference>
<dbReference type="PANTHER" id="PTHR43194:SF2">
    <property type="entry name" value="PEROXISOMAL MEMBRANE PROTEIN LPX1"/>
    <property type="match status" value="1"/>
</dbReference>
<dbReference type="Gene3D" id="3.40.50.1820">
    <property type="entry name" value="alpha/beta hydrolase"/>
    <property type="match status" value="1"/>
</dbReference>
<proteinExistence type="predicted"/>
<reference evidence="2 3" key="1">
    <citation type="journal article" date="2019" name="Emerg. Microbes Infect.">
        <title>Comprehensive subspecies identification of 175 nontuberculous mycobacteria species based on 7547 genomic profiles.</title>
        <authorList>
            <person name="Matsumoto Y."/>
            <person name="Kinjo T."/>
            <person name="Motooka D."/>
            <person name="Nabeya D."/>
            <person name="Jung N."/>
            <person name="Uechi K."/>
            <person name="Horii T."/>
            <person name="Iida T."/>
            <person name="Fujita J."/>
            <person name="Nakamura S."/>
        </authorList>
    </citation>
    <scope>NUCLEOTIDE SEQUENCE [LARGE SCALE GENOMIC DNA]</scope>
    <source>
        <strain evidence="2 3">JCM 13392</strain>
    </source>
</reference>
<dbReference type="InterPro" id="IPR050228">
    <property type="entry name" value="Carboxylesterase_BioH"/>
</dbReference>
<dbReference type="InterPro" id="IPR000639">
    <property type="entry name" value="Epox_hydrolase-like"/>
</dbReference>
<comment type="caution">
    <text evidence="2">The sequence shown here is derived from an EMBL/GenBank/DDBJ whole genome shotgun (WGS) entry which is preliminary data.</text>
</comment>
<accession>A0A7I9WG67</accession>
<dbReference type="AlphaFoldDB" id="A0A7I9WG67"/>
<dbReference type="PRINTS" id="PR00412">
    <property type="entry name" value="EPOXHYDRLASE"/>
</dbReference>
<dbReference type="Pfam" id="PF12697">
    <property type="entry name" value="Abhydrolase_6"/>
    <property type="match status" value="1"/>
</dbReference>
<feature type="domain" description="AB hydrolase-1" evidence="1">
    <location>
        <begin position="7"/>
        <end position="238"/>
    </location>
</feature>
<keyword evidence="2" id="KW-0378">Hydrolase</keyword>
<keyword evidence="3" id="KW-1185">Reference proteome</keyword>
<dbReference type="PANTHER" id="PTHR43194">
    <property type="entry name" value="HYDROLASE ALPHA/BETA FOLD FAMILY"/>
    <property type="match status" value="1"/>
</dbReference>
<dbReference type="EMBL" id="BLKT01000003">
    <property type="protein sequence ID" value="GFG56529.1"/>
    <property type="molecule type" value="Genomic_DNA"/>
</dbReference>
<gene>
    <name evidence="2" type="ORF">MMUR_06650</name>
</gene>
<dbReference type="InterPro" id="IPR029058">
    <property type="entry name" value="AB_hydrolase_fold"/>
</dbReference>
<name>A0A7I9WG67_9MYCO</name>
<evidence type="ECO:0000313" key="3">
    <source>
        <dbReference type="Proteomes" id="UP000465241"/>
    </source>
</evidence>
<dbReference type="InterPro" id="IPR000073">
    <property type="entry name" value="AB_hydrolase_1"/>
</dbReference>